<dbReference type="InterPro" id="IPR036097">
    <property type="entry name" value="HisK_dim/P_sf"/>
</dbReference>
<feature type="transmembrane region" description="Helical" evidence="7">
    <location>
        <begin position="182"/>
        <end position="202"/>
    </location>
</feature>
<dbReference type="PROSITE" id="PS50885">
    <property type="entry name" value="HAMP"/>
    <property type="match status" value="1"/>
</dbReference>
<dbReference type="CDD" id="cd00075">
    <property type="entry name" value="HATPase"/>
    <property type="match status" value="1"/>
</dbReference>
<feature type="transmembrane region" description="Helical" evidence="7">
    <location>
        <begin position="26"/>
        <end position="45"/>
    </location>
</feature>
<evidence type="ECO:0000259" key="9">
    <source>
        <dbReference type="PROSITE" id="PS50885"/>
    </source>
</evidence>
<evidence type="ECO:0000256" key="3">
    <source>
        <dbReference type="ARBA" id="ARBA00012438"/>
    </source>
</evidence>
<dbReference type="EC" id="2.7.13.3" evidence="3"/>
<dbReference type="Pfam" id="PF00512">
    <property type="entry name" value="HisKA"/>
    <property type="match status" value="1"/>
</dbReference>
<dbReference type="Gene3D" id="1.10.287.130">
    <property type="match status" value="1"/>
</dbReference>
<keyword evidence="7" id="KW-0472">Membrane</keyword>
<dbReference type="GO" id="GO:0000155">
    <property type="term" value="F:phosphorelay sensor kinase activity"/>
    <property type="evidence" value="ECO:0007669"/>
    <property type="project" value="InterPro"/>
</dbReference>
<keyword evidence="11" id="KW-1185">Reference proteome</keyword>
<dbReference type="Gene3D" id="3.30.565.10">
    <property type="entry name" value="Histidine kinase-like ATPase, C-terminal domain"/>
    <property type="match status" value="1"/>
</dbReference>
<dbReference type="PANTHER" id="PTHR43547">
    <property type="entry name" value="TWO-COMPONENT HISTIDINE KINASE"/>
    <property type="match status" value="1"/>
</dbReference>
<dbReference type="SUPFAM" id="SSF47384">
    <property type="entry name" value="Homodimeric domain of signal transducing histidine kinase"/>
    <property type="match status" value="1"/>
</dbReference>
<dbReference type="SMART" id="SM00388">
    <property type="entry name" value="HisKA"/>
    <property type="match status" value="1"/>
</dbReference>
<keyword evidence="7" id="KW-0812">Transmembrane</keyword>
<gene>
    <name evidence="10" type="ORF">GCM10011348_14300</name>
</gene>
<evidence type="ECO:0000256" key="6">
    <source>
        <dbReference type="ARBA" id="ARBA00022777"/>
    </source>
</evidence>
<dbReference type="CDD" id="cd00082">
    <property type="entry name" value="HisKA"/>
    <property type="match status" value="1"/>
</dbReference>
<evidence type="ECO:0000256" key="1">
    <source>
        <dbReference type="ARBA" id="ARBA00000085"/>
    </source>
</evidence>
<dbReference type="SUPFAM" id="SSF55874">
    <property type="entry name" value="ATPase domain of HSP90 chaperone/DNA topoisomerase II/histidine kinase"/>
    <property type="match status" value="1"/>
</dbReference>
<feature type="domain" description="Histidine kinase" evidence="8">
    <location>
        <begin position="262"/>
        <end position="478"/>
    </location>
</feature>
<dbReference type="PANTHER" id="PTHR43547:SF2">
    <property type="entry name" value="HYBRID SIGNAL TRANSDUCTION HISTIDINE KINASE C"/>
    <property type="match status" value="1"/>
</dbReference>
<comment type="catalytic activity">
    <reaction evidence="1">
        <text>ATP + protein L-histidine = ADP + protein N-phospho-L-histidine.</text>
        <dbReference type="EC" id="2.7.13.3"/>
    </reaction>
</comment>
<dbReference type="InterPro" id="IPR005467">
    <property type="entry name" value="His_kinase_dom"/>
</dbReference>
<evidence type="ECO:0000313" key="11">
    <source>
        <dbReference type="Proteomes" id="UP000599578"/>
    </source>
</evidence>
<feature type="domain" description="HAMP" evidence="9">
    <location>
        <begin position="202"/>
        <end position="254"/>
    </location>
</feature>
<dbReference type="SMART" id="SM00387">
    <property type="entry name" value="HATPase_c"/>
    <property type="match status" value="1"/>
</dbReference>
<reference evidence="10 11" key="1">
    <citation type="journal article" date="2014" name="Int. J. Syst. Evol. Microbiol.">
        <title>Complete genome sequence of Corynebacterium casei LMG S-19264T (=DSM 44701T), isolated from a smear-ripened cheese.</title>
        <authorList>
            <consortium name="US DOE Joint Genome Institute (JGI-PGF)"/>
            <person name="Walter F."/>
            <person name="Albersmeier A."/>
            <person name="Kalinowski J."/>
            <person name="Ruckert C."/>
        </authorList>
    </citation>
    <scope>NUCLEOTIDE SEQUENCE [LARGE SCALE GENOMIC DNA]</scope>
    <source>
        <strain evidence="10 11">CGMCC 1.7286</strain>
    </source>
</reference>
<evidence type="ECO:0000256" key="7">
    <source>
        <dbReference type="SAM" id="Phobius"/>
    </source>
</evidence>
<evidence type="ECO:0000313" key="10">
    <source>
        <dbReference type="EMBL" id="GGO79606.1"/>
    </source>
</evidence>
<evidence type="ECO:0000259" key="8">
    <source>
        <dbReference type="PROSITE" id="PS50109"/>
    </source>
</evidence>
<dbReference type="AlphaFoldDB" id="A0A917ZBB6"/>
<dbReference type="GO" id="GO:0016020">
    <property type="term" value="C:membrane"/>
    <property type="evidence" value="ECO:0007669"/>
    <property type="project" value="UniProtKB-SubCell"/>
</dbReference>
<comment type="caution">
    <text evidence="10">The sequence shown here is derived from an EMBL/GenBank/DDBJ whole genome shotgun (WGS) entry which is preliminary data.</text>
</comment>
<protein>
    <recommendedName>
        <fullName evidence="3">histidine kinase</fullName>
        <ecNumber evidence="3">2.7.13.3</ecNumber>
    </recommendedName>
</protein>
<keyword evidence="7" id="KW-1133">Transmembrane helix</keyword>
<keyword evidence="5" id="KW-0808">Transferase</keyword>
<evidence type="ECO:0000256" key="5">
    <source>
        <dbReference type="ARBA" id="ARBA00022679"/>
    </source>
</evidence>
<organism evidence="10 11">
    <name type="scientific">Marinobacterium nitratireducens</name>
    <dbReference type="NCBI Taxonomy" id="518897"/>
    <lineage>
        <taxon>Bacteria</taxon>
        <taxon>Pseudomonadati</taxon>
        <taxon>Pseudomonadota</taxon>
        <taxon>Gammaproteobacteria</taxon>
        <taxon>Oceanospirillales</taxon>
        <taxon>Oceanospirillaceae</taxon>
        <taxon>Marinobacterium</taxon>
    </lineage>
</organism>
<evidence type="ECO:0000256" key="2">
    <source>
        <dbReference type="ARBA" id="ARBA00004370"/>
    </source>
</evidence>
<dbReference type="EMBL" id="BMLT01000003">
    <property type="protein sequence ID" value="GGO79606.1"/>
    <property type="molecule type" value="Genomic_DNA"/>
</dbReference>
<sequence>MNTFVELQSPPMTRTHRWRAGSLRQLVLLAFLLVVTPLGILLYQASNELVSQARQGREGARLSLDISRRNLQLDVLAEDILRSASQYAILQREEIRQRLLQQIGDYRKLLDIQRFAFEGNAVMPSLHETLDQIEQADNSETGAPLLQQLVLLTDELIAQSSRQLEQRLADLDLQARATQQKLWTQATILIALSALLILFFSVRISQPVSVLIERIRALGHGHTNTDRRLRGPRELVDLNEQLDWLADHLRELEEEKHRFLRHISHELKTPLTTLREGSDLMAEEVAGPLTDNQREIVELIQRNSFELQTLIEQLLDYNRLQQPNSLLIRSTSLDSCLNAALQPHRLLLEQKRIRLERPAKDAHWPTDRPMLHRILSNLISNAIYYGDEQGELFIRYQALNDRMQIDVGNTGPTIPDNEIEHIFQPFYQGRNRRRGPLKGSGIGLSVARDAANALGAELALVTNSEHRVVFRIQLPAVSD</sequence>
<dbReference type="InterPro" id="IPR003661">
    <property type="entry name" value="HisK_dim/P_dom"/>
</dbReference>
<accession>A0A917ZBB6</accession>
<dbReference type="PRINTS" id="PR00344">
    <property type="entry name" value="BCTRLSENSOR"/>
</dbReference>
<dbReference type="InterPro" id="IPR004358">
    <property type="entry name" value="Sig_transdc_His_kin-like_C"/>
</dbReference>
<dbReference type="InterPro" id="IPR003660">
    <property type="entry name" value="HAMP_dom"/>
</dbReference>
<dbReference type="Gene3D" id="6.10.340.10">
    <property type="match status" value="1"/>
</dbReference>
<dbReference type="InterPro" id="IPR003594">
    <property type="entry name" value="HATPase_dom"/>
</dbReference>
<dbReference type="InterPro" id="IPR036890">
    <property type="entry name" value="HATPase_C_sf"/>
</dbReference>
<dbReference type="Pfam" id="PF02518">
    <property type="entry name" value="HATPase_c"/>
    <property type="match status" value="1"/>
</dbReference>
<evidence type="ECO:0000256" key="4">
    <source>
        <dbReference type="ARBA" id="ARBA00022553"/>
    </source>
</evidence>
<keyword evidence="4" id="KW-0597">Phosphoprotein</keyword>
<dbReference type="Proteomes" id="UP000599578">
    <property type="component" value="Unassembled WGS sequence"/>
</dbReference>
<name>A0A917ZBB6_9GAMM</name>
<comment type="subcellular location">
    <subcellularLocation>
        <location evidence="2">Membrane</location>
    </subcellularLocation>
</comment>
<dbReference type="PROSITE" id="PS50109">
    <property type="entry name" value="HIS_KIN"/>
    <property type="match status" value="1"/>
</dbReference>
<keyword evidence="6 10" id="KW-0418">Kinase</keyword>
<dbReference type="RefSeq" id="WP_188859871.1">
    <property type="nucleotide sequence ID" value="NZ_BMLT01000003.1"/>
</dbReference>
<proteinExistence type="predicted"/>